<accession>A0A518EZQ4</accession>
<dbReference type="Proteomes" id="UP000320390">
    <property type="component" value="Chromosome"/>
</dbReference>
<evidence type="ECO:0008006" key="3">
    <source>
        <dbReference type="Google" id="ProtNLM"/>
    </source>
</evidence>
<evidence type="ECO:0000313" key="2">
    <source>
        <dbReference type="Proteomes" id="UP000320390"/>
    </source>
</evidence>
<dbReference type="AlphaFoldDB" id="A0A518EZQ4"/>
<dbReference type="SUPFAM" id="SSF52047">
    <property type="entry name" value="RNI-like"/>
    <property type="match status" value="1"/>
</dbReference>
<proteinExistence type="predicted"/>
<protein>
    <recommendedName>
        <fullName evidence="3">Leucine Rich repeats (2 copies)</fullName>
    </recommendedName>
</protein>
<keyword evidence="2" id="KW-1185">Reference proteome</keyword>
<evidence type="ECO:0000313" key="1">
    <source>
        <dbReference type="EMBL" id="QDV09564.1"/>
    </source>
</evidence>
<dbReference type="InterPro" id="IPR032675">
    <property type="entry name" value="LRR_dom_sf"/>
</dbReference>
<dbReference type="Gene3D" id="3.80.10.10">
    <property type="entry name" value="Ribonuclease Inhibitor"/>
    <property type="match status" value="1"/>
</dbReference>
<gene>
    <name evidence="1" type="ORF">Poly30_51220</name>
</gene>
<sequence>MAAEGLRPFGGTDDEIDARFRVEIEAIRDLDLTAMEQSAFERYGVEWLDQLPQLETLRLCLNDPAGLKTLYVMGNYRYVGEMHDVHFEGRPHLPSLKYLSIETNAQQDLAAFANAPRLEQLEIITSLGLDLTPFATCENLRSLTVREGEGQLHETATGQTKSGELERYAVLQQLTTLEVPHGLVTDTYEPLLGMKNLDHLALREPHDGHATVLDQLRWLTSLTFVVPSGVNLSARSLESWSAALPKTDISIIDPHLIEPNPWRSRVPFPAAMQVEESGE</sequence>
<reference evidence="1 2" key="1">
    <citation type="submission" date="2019-02" db="EMBL/GenBank/DDBJ databases">
        <title>Deep-cultivation of Planctomycetes and their phenomic and genomic characterization uncovers novel biology.</title>
        <authorList>
            <person name="Wiegand S."/>
            <person name="Jogler M."/>
            <person name="Boedeker C."/>
            <person name="Pinto D."/>
            <person name="Vollmers J."/>
            <person name="Rivas-Marin E."/>
            <person name="Kohn T."/>
            <person name="Peeters S.H."/>
            <person name="Heuer A."/>
            <person name="Rast P."/>
            <person name="Oberbeckmann S."/>
            <person name="Bunk B."/>
            <person name="Jeske O."/>
            <person name="Meyerdierks A."/>
            <person name="Storesund J.E."/>
            <person name="Kallscheuer N."/>
            <person name="Luecker S."/>
            <person name="Lage O.M."/>
            <person name="Pohl T."/>
            <person name="Merkel B.J."/>
            <person name="Hornburger P."/>
            <person name="Mueller R.-W."/>
            <person name="Bruemmer F."/>
            <person name="Labrenz M."/>
            <person name="Spormann A.M."/>
            <person name="Op den Camp H."/>
            <person name="Overmann J."/>
            <person name="Amann R."/>
            <person name="Jetten M.S.M."/>
            <person name="Mascher T."/>
            <person name="Medema M.H."/>
            <person name="Devos D.P."/>
            <person name="Kaster A.-K."/>
            <person name="Ovreas L."/>
            <person name="Rohde M."/>
            <person name="Galperin M.Y."/>
            <person name="Jogler C."/>
        </authorList>
    </citation>
    <scope>NUCLEOTIDE SEQUENCE [LARGE SCALE GENOMIC DNA]</scope>
    <source>
        <strain evidence="1 2">Poly30</strain>
    </source>
</reference>
<dbReference type="EMBL" id="CP036434">
    <property type="protein sequence ID" value="QDV09564.1"/>
    <property type="molecule type" value="Genomic_DNA"/>
</dbReference>
<name>A0A518EZQ4_9BACT</name>
<organism evidence="1 2">
    <name type="scientific">Saltatorellus ferox</name>
    <dbReference type="NCBI Taxonomy" id="2528018"/>
    <lineage>
        <taxon>Bacteria</taxon>
        <taxon>Pseudomonadati</taxon>
        <taxon>Planctomycetota</taxon>
        <taxon>Planctomycetia</taxon>
        <taxon>Planctomycetia incertae sedis</taxon>
        <taxon>Saltatorellus</taxon>
    </lineage>
</organism>